<dbReference type="GO" id="GO:0005524">
    <property type="term" value="F:ATP binding"/>
    <property type="evidence" value="ECO:0007669"/>
    <property type="project" value="UniProtKB-KW"/>
</dbReference>
<evidence type="ECO:0000256" key="6">
    <source>
        <dbReference type="RuleBase" id="RU003704"/>
    </source>
</evidence>
<dbReference type="AlphaFoldDB" id="A0A7Y9ZFA3"/>
<dbReference type="GO" id="GO:0008865">
    <property type="term" value="F:fructokinase activity"/>
    <property type="evidence" value="ECO:0007669"/>
    <property type="project" value="UniProtKB-EC"/>
</dbReference>
<keyword evidence="4 6" id="KW-0418">Kinase</keyword>
<dbReference type="EMBL" id="JACBZM010000001">
    <property type="protein sequence ID" value="NYI44352.1"/>
    <property type="molecule type" value="Genomic_DNA"/>
</dbReference>
<dbReference type="InterPro" id="IPR002173">
    <property type="entry name" value="Carboh/pur_kinase_PfkB_CS"/>
</dbReference>
<organism evidence="8 9">
    <name type="scientific">Nocardioides aromaticivorans</name>
    <dbReference type="NCBI Taxonomy" id="200618"/>
    <lineage>
        <taxon>Bacteria</taxon>
        <taxon>Bacillati</taxon>
        <taxon>Actinomycetota</taxon>
        <taxon>Actinomycetes</taxon>
        <taxon>Propionibacteriales</taxon>
        <taxon>Nocardioidaceae</taxon>
        <taxon>Nocardioides</taxon>
    </lineage>
</organism>
<evidence type="ECO:0000313" key="9">
    <source>
        <dbReference type="Proteomes" id="UP000562045"/>
    </source>
</evidence>
<name>A0A7Y9ZFA3_9ACTN</name>
<dbReference type="PRINTS" id="PR00990">
    <property type="entry name" value="RIBOKINASE"/>
</dbReference>
<dbReference type="GO" id="GO:0006000">
    <property type="term" value="P:fructose metabolic process"/>
    <property type="evidence" value="ECO:0007669"/>
    <property type="project" value="UniProtKB-ARBA"/>
</dbReference>
<evidence type="ECO:0000256" key="4">
    <source>
        <dbReference type="ARBA" id="ARBA00022777"/>
    </source>
</evidence>
<keyword evidence="5" id="KW-0067">ATP-binding</keyword>
<comment type="caution">
    <text evidence="8">The sequence shown here is derived from an EMBL/GenBank/DDBJ whole genome shotgun (WGS) entry which is preliminary data.</text>
</comment>
<dbReference type="Gene3D" id="3.40.1190.20">
    <property type="match status" value="1"/>
</dbReference>
<evidence type="ECO:0000313" key="8">
    <source>
        <dbReference type="EMBL" id="NYI44352.1"/>
    </source>
</evidence>
<keyword evidence="2 6" id="KW-0808">Transferase</keyword>
<proteinExistence type="inferred from homology"/>
<evidence type="ECO:0000256" key="5">
    <source>
        <dbReference type="ARBA" id="ARBA00022840"/>
    </source>
</evidence>
<dbReference type="InterPro" id="IPR002139">
    <property type="entry name" value="Ribo/fructo_kinase"/>
</dbReference>
<dbReference type="Pfam" id="PF00294">
    <property type="entry name" value="PfkB"/>
    <property type="match status" value="1"/>
</dbReference>
<evidence type="ECO:0000256" key="3">
    <source>
        <dbReference type="ARBA" id="ARBA00022741"/>
    </source>
</evidence>
<dbReference type="EC" id="2.7.1.4" evidence="8"/>
<dbReference type="PROSITE" id="PS00584">
    <property type="entry name" value="PFKB_KINASES_2"/>
    <property type="match status" value="1"/>
</dbReference>
<evidence type="ECO:0000256" key="2">
    <source>
        <dbReference type="ARBA" id="ARBA00022679"/>
    </source>
</evidence>
<feature type="domain" description="Carbohydrate kinase PfkB" evidence="7">
    <location>
        <begin position="8"/>
        <end position="299"/>
    </location>
</feature>
<dbReference type="Proteomes" id="UP000562045">
    <property type="component" value="Unassembled WGS sequence"/>
</dbReference>
<gene>
    <name evidence="8" type="ORF">BJ993_001432</name>
</gene>
<keyword evidence="3" id="KW-0547">Nucleotide-binding</keyword>
<dbReference type="InterPro" id="IPR011611">
    <property type="entry name" value="PfkB_dom"/>
</dbReference>
<dbReference type="RefSeq" id="WP_179648232.1">
    <property type="nucleotide sequence ID" value="NZ_JACBZM010000001.1"/>
</dbReference>
<sequence>MSRQPEVLVAGEALIDIVQQPGAEPVELPGGSCANVALALGRLGWEPRLATALGDDERGDRLRDWLAVSDVTVDAVVPPSGRTSTAAAVLDATGAARYEFDLSWELPQIDDQPYDAVHVGSIASVLPPGADAVRDLVRRTRRHALVSFDPNARPAITTDAGAARARVEELVSLADVVKVSDEDLGWYFPGVDPADAAAVWGGLGPAVVVVTRGGSGATVVRAGGQRFDVPGVAAVVADTIAAGDTFTAGLLDALLSAGIHGADAYARITALDDDQLVRVVHHAHAAAAITVSRPGADPPTRDELGTP</sequence>
<accession>A0A7Y9ZFA3</accession>
<dbReference type="PANTHER" id="PTHR43085:SF1">
    <property type="entry name" value="PSEUDOURIDINE KINASE-RELATED"/>
    <property type="match status" value="1"/>
</dbReference>
<reference evidence="8 9" key="1">
    <citation type="submission" date="2020-07" db="EMBL/GenBank/DDBJ databases">
        <title>Sequencing the genomes of 1000 actinobacteria strains.</title>
        <authorList>
            <person name="Klenk H.-P."/>
        </authorList>
    </citation>
    <scope>NUCLEOTIDE SEQUENCE [LARGE SCALE GENOMIC DNA]</scope>
    <source>
        <strain evidence="8 9">DSM 15131</strain>
    </source>
</reference>
<evidence type="ECO:0000259" key="7">
    <source>
        <dbReference type="Pfam" id="PF00294"/>
    </source>
</evidence>
<dbReference type="PANTHER" id="PTHR43085">
    <property type="entry name" value="HEXOKINASE FAMILY MEMBER"/>
    <property type="match status" value="1"/>
</dbReference>
<dbReference type="InterPro" id="IPR050306">
    <property type="entry name" value="PfkB_Carbo_kinase"/>
</dbReference>
<dbReference type="CDD" id="cd01167">
    <property type="entry name" value="bac_FRK"/>
    <property type="match status" value="1"/>
</dbReference>
<dbReference type="SUPFAM" id="SSF53613">
    <property type="entry name" value="Ribokinase-like"/>
    <property type="match status" value="1"/>
</dbReference>
<protein>
    <submittedName>
        <fullName evidence="8">Fructokinase</fullName>
        <ecNumber evidence="8">2.7.1.4</ecNumber>
    </submittedName>
</protein>
<dbReference type="InterPro" id="IPR029056">
    <property type="entry name" value="Ribokinase-like"/>
</dbReference>
<comment type="similarity">
    <text evidence="1 6">Belongs to the carbohydrate kinase PfkB family.</text>
</comment>
<evidence type="ECO:0000256" key="1">
    <source>
        <dbReference type="ARBA" id="ARBA00010688"/>
    </source>
</evidence>